<feature type="chain" id="PRO_5014851961" evidence="1">
    <location>
        <begin position="20"/>
        <end position="255"/>
    </location>
</feature>
<name>A0A2N1PJZ5_9BACT</name>
<feature type="signal peptide" evidence="1">
    <location>
        <begin position="1"/>
        <end position="19"/>
    </location>
</feature>
<evidence type="ECO:0000313" key="2">
    <source>
        <dbReference type="EMBL" id="PKK88649.1"/>
    </source>
</evidence>
<protein>
    <submittedName>
        <fullName evidence="2">Uncharacterized protein</fullName>
    </submittedName>
</protein>
<sequence length="255" mass="27948">MAFILLVVFPAVFQATVMSTVLSQASAQVIPAVIQSDDNAKLNQTVSEVAPNSLFLDRNQGLPFNLSYYYEYVRPYSKANIIIGSKVEADKIPANVKFEGNNPGGNSWILCQGDRAVWITGISAPETTSEIMLVVKSGNPDEKFLNGIAILRDVTRGGKEVAAEKGVYLYFALAGSKSTSSWAEVEGEAVETAFTDHSESLILKTVKAGTAEVRIFSQFWNSNEQELIYRGKIIVSDRETEKPSLENPISIQNQE</sequence>
<keyword evidence="1" id="KW-0732">Signal</keyword>
<dbReference type="AlphaFoldDB" id="A0A2N1PJZ5"/>
<organism evidence="2 3">
    <name type="scientific">Candidatus Wallbacteria bacterium HGW-Wallbacteria-1</name>
    <dbReference type="NCBI Taxonomy" id="2013854"/>
    <lineage>
        <taxon>Bacteria</taxon>
        <taxon>Candidatus Walliibacteriota</taxon>
    </lineage>
</organism>
<evidence type="ECO:0000256" key="1">
    <source>
        <dbReference type="SAM" id="SignalP"/>
    </source>
</evidence>
<dbReference type="EMBL" id="PGXC01000038">
    <property type="protein sequence ID" value="PKK88649.1"/>
    <property type="molecule type" value="Genomic_DNA"/>
</dbReference>
<accession>A0A2N1PJZ5</accession>
<proteinExistence type="predicted"/>
<comment type="caution">
    <text evidence="2">The sequence shown here is derived from an EMBL/GenBank/DDBJ whole genome shotgun (WGS) entry which is preliminary data.</text>
</comment>
<gene>
    <name evidence="2" type="ORF">CVV64_17825</name>
</gene>
<evidence type="ECO:0000313" key="3">
    <source>
        <dbReference type="Proteomes" id="UP000233256"/>
    </source>
</evidence>
<reference evidence="2 3" key="1">
    <citation type="journal article" date="2017" name="ISME J.">
        <title>Potential for microbial H2 and metal transformations associated with novel bacteria and archaea in deep terrestrial subsurface sediments.</title>
        <authorList>
            <person name="Hernsdorf A.W."/>
            <person name="Amano Y."/>
            <person name="Miyakawa K."/>
            <person name="Ise K."/>
            <person name="Suzuki Y."/>
            <person name="Anantharaman K."/>
            <person name="Probst A."/>
            <person name="Burstein D."/>
            <person name="Thomas B.C."/>
            <person name="Banfield J.F."/>
        </authorList>
    </citation>
    <scope>NUCLEOTIDE SEQUENCE [LARGE SCALE GENOMIC DNA]</scope>
    <source>
        <strain evidence="2">HGW-Wallbacteria-1</strain>
    </source>
</reference>
<dbReference type="Proteomes" id="UP000233256">
    <property type="component" value="Unassembled WGS sequence"/>
</dbReference>